<proteinExistence type="predicted"/>
<evidence type="ECO:0000313" key="1">
    <source>
        <dbReference type="EMBL" id="KZM75500.1"/>
    </source>
</evidence>
<keyword evidence="2" id="KW-1185">Reference proteome</keyword>
<evidence type="ECO:0008006" key="3">
    <source>
        <dbReference type="Google" id="ProtNLM"/>
    </source>
</evidence>
<dbReference type="STRING" id="455432.AWN90_19160"/>
<accession>A0A164PFI8</accession>
<name>A0A164PFI8_9NOCA</name>
<dbReference type="EMBL" id="LWGR01000003">
    <property type="protein sequence ID" value="KZM75500.1"/>
    <property type="molecule type" value="Genomic_DNA"/>
</dbReference>
<comment type="caution">
    <text evidence="1">The sequence shown here is derived from an EMBL/GenBank/DDBJ whole genome shotgun (WGS) entry which is preliminary data.</text>
</comment>
<reference evidence="1 2" key="1">
    <citation type="submission" date="2016-04" db="EMBL/GenBank/DDBJ databases">
        <authorList>
            <person name="Evans L.H."/>
            <person name="Alamgir A."/>
            <person name="Owens N."/>
            <person name="Weber N.D."/>
            <person name="Virtaneva K."/>
            <person name="Barbian K."/>
            <person name="Babar A."/>
            <person name="Rosenke K."/>
        </authorList>
    </citation>
    <scope>NUCLEOTIDE SEQUENCE [LARGE SCALE GENOMIC DNA]</scope>
    <source>
        <strain evidence="1 2">IFM 0406</strain>
    </source>
</reference>
<dbReference type="AlphaFoldDB" id="A0A164PFI8"/>
<evidence type="ECO:0000313" key="2">
    <source>
        <dbReference type="Proteomes" id="UP000076512"/>
    </source>
</evidence>
<protein>
    <recommendedName>
        <fullName evidence="3">Rv3651-like N-terminal domain-containing protein</fullName>
    </recommendedName>
</protein>
<dbReference type="Proteomes" id="UP000076512">
    <property type="component" value="Unassembled WGS sequence"/>
</dbReference>
<sequence length="322" mass="35330">MIANSGGQRRFQRVFRALRETSWPALGPNVADQGLALVHRTIRENQPVTAHFQAGNQRLPVSCLPVFGPSGTVHAVRIHTATPEEVVRQVPLIPLEFDTSLLAHFGSPDGFTPISALFSTDVPWTLPAVLEHVLWIDEKLGLIALFDPIEPAPRWCESLVVADPATKTKRHLWMAARSVIGPKGVPIVRAVIADLTAMTPPPSWDPLAEHLSPRTTNLSSRTTCGHGSTLMDLRTTLMHSVICHDPHLAPWRHANPQLHPDDLRAALIAVADLTAGRSVTLSLRVRFIDHGPWTTLHVSGSPLANYSRPQASIDFWIENSPP</sequence>
<organism evidence="1 2">
    <name type="scientific">Nocardia terpenica</name>
    <dbReference type="NCBI Taxonomy" id="455432"/>
    <lineage>
        <taxon>Bacteria</taxon>
        <taxon>Bacillati</taxon>
        <taxon>Actinomycetota</taxon>
        <taxon>Actinomycetes</taxon>
        <taxon>Mycobacteriales</taxon>
        <taxon>Nocardiaceae</taxon>
        <taxon>Nocardia</taxon>
    </lineage>
</organism>
<gene>
    <name evidence="1" type="ORF">AWN90_19160</name>
</gene>